<dbReference type="HOGENOM" id="CLU_3153053_0_0_10"/>
<gene>
    <name evidence="1" type="ORF">FAES_3189</name>
</gene>
<proteinExistence type="predicted"/>
<accession>I0KAP5</accession>
<dbReference type="EMBL" id="HE796683">
    <property type="protein sequence ID" value="CCH01198.1"/>
    <property type="molecule type" value="Genomic_DNA"/>
</dbReference>
<dbReference type="KEGG" id="fae:FAES_3189"/>
<sequence>MLPPVYTPAATTAVFCSLGATNGTAAAGLSYVTISPRYVIEGLSQPSC</sequence>
<evidence type="ECO:0000313" key="1">
    <source>
        <dbReference type="EMBL" id="CCH01198.1"/>
    </source>
</evidence>
<reference evidence="1 2" key="1">
    <citation type="journal article" date="2012" name="J. Bacteriol.">
        <title>Genome Sequence of Fibrella aestuarina BUZ 2T, a Filamentous Marine Bacterium.</title>
        <authorList>
            <person name="Filippini M."/>
            <person name="Qi W."/>
            <person name="Blom J."/>
            <person name="Goesmann A."/>
            <person name="Smits T.H."/>
            <person name="Bagheri H.C."/>
        </authorList>
    </citation>
    <scope>NUCLEOTIDE SEQUENCE [LARGE SCALE GENOMIC DNA]</scope>
    <source>
        <strain evidence="2">BUZ 2T</strain>
    </source>
</reference>
<dbReference type="Proteomes" id="UP000011058">
    <property type="component" value="Chromosome"/>
</dbReference>
<evidence type="ECO:0000313" key="2">
    <source>
        <dbReference type="Proteomes" id="UP000011058"/>
    </source>
</evidence>
<organism evidence="1 2">
    <name type="scientific">Fibrella aestuarina BUZ 2</name>
    <dbReference type="NCBI Taxonomy" id="1166018"/>
    <lineage>
        <taxon>Bacteria</taxon>
        <taxon>Pseudomonadati</taxon>
        <taxon>Bacteroidota</taxon>
        <taxon>Cytophagia</taxon>
        <taxon>Cytophagales</taxon>
        <taxon>Spirosomataceae</taxon>
        <taxon>Fibrella</taxon>
    </lineage>
</organism>
<dbReference type="AlphaFoldDB" id="I0KAP5"/>
<keyword evidence="2" id="KW-1185">Reference proteome</keyword>
<protein>
    <submittedName>
        <fullName evidence="1">Uncharacterized protein</fullName>
    </submittedName>
</protein>
<name>I0KAP5_9BACT</name>